<evidence type="ECO:0000313" key="2">
    <source>
        <dbReference type="EMBL" id="PIC29268.1"/>
    </source>
</evidence>
<gene>
    <name evidence="2" type="primary">Cnig_chr_V.g20913</name>
    <name evidence="2" type="ORF">B9Z55_020913</name>
</gene>
<comment type="caution">
    <text evidence="2">The sequence shown here is derived from an EMBL/GenBank/DDBJ whole genome shotgun (WGS) entry which is preliminary data.</text>
</comment>
<evidence type="ECO:0000313" key="3">
    <source>
        <dbReference type="Proteomes" id="UP000230233"/>
    </source>
</evidence>
<dbReference type="AlphaFoldDB" id="A0A2G5TPW0"/>
<proteinExistence type="predicted"/>
<feature type="compositionally biased region" description="Polar residues" evidence="1">
    <location>
        <begin position="81"/>
        <end position="95"/>
    </location>
</feature>
<dbReference type="Proteomes" id="UP000230233">
    <property type="component" value="Chromosome V"/>
</dbReference>
<protein>
    <submittedName>
        <fullName evidence="2">Uncharacterized protein</fullName>
    </submittedName>
</protein>
<feature type="compositionally biased region" description="Basic residues" evidence="1">
    <location>
        <begin position="96"/>
        <end position="105"/>
    </location>
</feature>
<reference evidence="3" key="1">
    <citation type="submission" date="2017-10" db="EMBL/GenBank/DDBJ databases">
        <title>Rapid genome shrinkage in a self-fertile nematode reveals novel sperm competition proteins.</title>
        <authorList>
            <person name="Yin D."/>
            <person name="Schwarz E.M."/>
            <person name="Thomas C.G."/>
            <person name="Felde R.L."/>
            <person name="Korf I.F."/>
            <person name="Cutter A.D."/>
            <person name="Schartner C.M."/>
            <person name="Ralston E.J."/>
            <person name="Meyer B.J."/>
            <person name="Haag E.S."/>
        </authorList>
    </citation>
    <scope>NUCLEOTIDE SEQUENCE [LARGE SCALE GENOMIC DNA]</scope>
    <source>
        <strain evidence="3">JU1422</strain>
    </source>
</reference>
<dbReference type="STRING" id="1611254.A0A2G5TPW0"/>
<dbReference type="OrthoDB" id="275748at2759"/>
<organism evidence="2 3">
    <name type="scientific">Caenorhabditis nigoni</name>
    <dbReference type="NCBI Taxonomy" id="1611254"/>
    <lineage>
        <taxon>Eukaryota</taxon>
        <taxon>Metazoa</taxon>
        <taxon>Ecdysozoa</taxon>
        <taxon>Nematoda</taxon>
        <taxon>Chromadorea</taxon>
        <taxon>Rhabditida</taxon>
        <taxon>Rhabditina</taxon>
        <taxon>Rhabditomorpha</taxon>
        <taxon>Rhabditoidea</taxon>
        <taxon>Rhabditidae</taxon>
        <taxon>Peloderinae</taxon>
        <taxon>Caenorhabditis</taxon>
    </lineage>
</organism>
<name>A0A2G5TPW0_9PELO</name>
<keyword evidence="3" id="KW-1185">Reference proteome</keyword>
<sequence>MAMANRQNRRDKLPPEVPLHQKSAIQNHNERNVRDFGKFGAVRQIRVGSASQRPVTVFEKQAERTEASQKQPVAARALESNVQKKMKNPQSMSRITSKRSPRHATIRKDFRHSHMEMARFGIE</sequence>
<accession>A0A2G5TPW0</accession>
<evidence type="ECO:0000256" key="1">
    <source>
        <dbReference type="SAM" id="MobiDB-lite"/>
    </source>
</evidence>
<dbReference type="EMBL" id="PDUG01000005">
    <property type="protein sequence ID" value="PIC29268.1"/>
    <property type="molecule type" value="Genomic_DNA"/>
</dbReference>
<feature type="region of interest" description="Disordered" evidence="1">
    <location>
        <begin position="81"/>
        <end position="111"/>
    </location>
</feature>